<sequence length="948" mass="102689">MLRLGVYADKHHQSFAPSNIIHHMEMRPGIHDANPCSPGKLTASADQTGPLRSGDNNSYVLCSHCGQVSHSLHTCDFCSKVLDANVKIHHMSRVPPDCKRRLPTTAPNHAPCKAKLAKGTFYGSRTGTTTQVTTTVSLSAVEGTGAVTVVKKSSLLAAASVDGAGQAPGSALVVARAVPATNGRSPLKAMPTFASTARQLLSTAGHTPAKLGRAVGRRGRREPECLTISSDEEMDVECQEEVPRVVTNHHVTTTTATPENSVVLSKDVHCLLRESPHPVTPTVVVLTSQSSPPSSPLSSAGSTAASPDSTSVAPSTPRGVGRARSTPVGPPPGGLPDSMRFRCRSIRVGSYKVAAGHHWVTATKAGFEFTLRTVQNEGKEVSLSLGVTDVTKVLGHLSRNMPVLYVTTTLECGRSLREKLGMSRNLPCYFDPNGTDERHKRITFLPDPALTDDQKCFLRTVFPANLLDEIDQTAANEILIKSSPVPPTPSPYCSSLRPSPQKGVGSSNEAAASPGASVLLPQSGSSSGVTHVVVHNIPTTSVGSRATRTSSNAGANCQQATSTVEVPSGPNIKLLVYPPPPKTGGIAVHRADLRCLGEAQFLNDVIIDFYLKYLMQEKVCEEVQRRTHVFSSFFYPRLTQRLNHRAQGQAGLTPAARRHRNVRTWTRHVDIFAKDFIVVPINQNSHWFLAMVCFPGLVARSCPPQEVPQEERVASAEQSPAASPQVPEDRIDSSQEDGESVLDSEPEEPLEAEDAENPLPKSFDATAEKAYILILDSLRGGQGNKCRIMSTLREYLTEEWRAKKKSQLVFCASNMRGYTPMTPQQGNYSDCGIYLLQYVESFLENPPNLGKLLKLDLGDWFPEDRVAQKRADIRDLILRLHMQQHPGSDFPDQWRLEEEALAAQQCLQVSGSDDCDRPQQTAPTTVVFTAAPVPNTIVLVYPQPSSVS</sequence>
<name>A0AC60PLR4_IXOPE</name>
<comment type="caution">
    <text evidence="1">The sequence shown here is derived from an EMBL/GenBank/DDBJ whole genome shotgun (WGS) entry which is preliminary data.</text>
</comment>
<evidence type="ECO:0000313" key="2">
    <source>
        <dbReference type="Proteomes" id="UP000805193"/>
    </source>
</evidence>
<keyword evidence="2" id="KW-1185">Reference proteome</keyword>
<organism evidence="1 2">
    <name type="scientific">Ixodes persulcatus</name>
    <name type="common">Taiga tick</name>
    <dbReference type="NCBI Taxonomy" id="34615"/>
    <lineage>
        <taxon>Eukaryota</taxon>
        <taxon>Metazoa</taxon>
        <taxon>Ecdysozoa</taxon>
        <taxon>Arthropoda</taxon>
        <taxon>Chelicerata</taxon>
        <taxon>Arachnida</taxon>
        <taxon>Acari</taxon>
        <taxon>Parasitiformes</taxon>
        <taxon>Ixodida</taxon>
        <taxon>Ixodoidea</taxon>
        <taxon>Ixodidae</taxon>
        <taxon>Ixodinae</taxon>
        <taxon>Ixodes</taxon>
    </lineage>
</organism>
<accession>A0AC60PLR4</accession>
<dbReference type="EMBL" id="JABSTQ010010304">
    <property type="protein sequence ID" value="KAG0421887.1"/>
    <property type="molecule type" value="Genomic_DNA"/>
</dbReference>
<proteinExistence type="predicted"/>
<evidence type="ECO:0000313" key="1">
    <source>
        <dbReference type="EMBL" id="KAG0421887.1"/>
    </source>
</evidence>
<gene>
    <name evidence="1" type="ORF">HPB47_002247</name>
</gene>
<protein>
    <submittedName>
        <fullName evidence="1">Uncharacterized protein</fullName>
    </submittedName>
</protein>
<reference evidence="1 2" key="1">
    <citation type="journal article" date="2020" name="Cell">
        <title>Large-Scale Comparative Analyses of Tick Genomes Elucidate Their Genetic Diversity and Vector Capacities.</title>
        <authorList>
            <consortium name="Tick Genome and Microbiome Consortium (TIGMIC)"/>
            <person name="Jia N."/>
            <person name="Wang J."/>
            <person name="Shi W."/>
            <person name="Du L."/>
            <person name="Sun Y."/>
            <person name="Zhan W."/>
            <person name="Jiang J.F."/>
            <person name="Wang Q."/>
            <person name="Zhang B."/>
            <person name="Ji P."/>
            <person name="Bell-Sakyi L."/>
            <person name="Cui X.M."/>
            <person name="Yuan T.T."/>
            <person name="Jiang B.G."/>
            <person name="Yang W.F."/>
            <person name="Lam T.T."/>
            <person name="Chang Q.C."/>
            <person name="Ding S.J."/>
            <person name="Wang X.J."/>
            <person name="Zhu J.G."/>
            <person name="Ruan X.D."/>
            <person name="Zhao L."/>
            <person name="Wei J.T."/>
            <person name="Ye R.Z."/>
            <person name="Que T.C."/>
            <person name="Du C.H."/>
            <person name="Zhou Y.H."/>
            <person name="Cheng J.X."/>
            <person name="Dai P.F."/>
            <person name="Guo W.B."/>
            <person name="Han X.H."/>
            <person name="Huang E.J."/>
            <person name="Li L.F."/>
            <person name="Wei W."/>
            <person name="Gao Y.C."/>
            <person name="Liu J.Z."/>
            <person name="Shao H.Z."/>
            <person name="Wang X."/>
            <person name="Wang C.C."/>
            <person name="Yang T.C."/>
            <person name="Huo Q.B."/>
            <person name="Li W."/>
            <person name="Chen H.Y."/>
            <person name="Chen S.E."/>
            <person name="Zhou L.G."/>
            <person name="Ni X.B."/>
            <person name="Tian J.H."/>
            <person name="Sheng Y."/>
            <person name="Liu T."/>
            <person name="Pan Y.S."/>
            <person name="Xia L.Y."/>
            <person name="Li J."/>
            <person name="Zhao F."/>
            <person name="Cao W.C."/>
        </authorList>
    </citation>
    <scope>NUCLEOTIDE SEQUENCE [LARGE SCALE GENOMIC DNA]</scope>
    <source>
        <strain evidence="1">Iper-2018</strain>
    </source>
</reference>
<dbReference type="Proteomes" id="UP000805193">
    <property type="component" value="Unassembled WGS sequence"/>
</dbReference>